<feature type="transmembrane region" description="Helical" evidence="5">
    <location>
        <begin position="90"/>
        <end position="111"/>
    </location>
</feature>
<dbReference type="SUPFAM" id="SSF161084">
    <property type="entry name" value="MAPEG domain-like"/>
    <property type="match status" value="1"/>
</dbReference>
<feature type="transmembrane region" description="Helical" evidence="5">
    <location>
        <begin position="118"/>
        <end position="137"/>
    </location>
</feature>
<evidence type="ECO:0000256" key="5">
    <source>
        <dbReference type="SAM" id="Phobius"/>
    </source>
</evidence>
<keyword evidence="4 5" id="KW-0472">Membrane</keyword>
<accession>A0A433NKG9</accession>
<evidence type="ECO:0000313" key="7">
    <source>
        <dbReference type="Proteomes" id="UP000268857"/>
    </source>
</evidence>
<dbReference type="PANTHER" id="PTHR35371">
    <property type="entry name" value="INNER MEMBRANE PROTEIN"/>
    <property type="match status" value="1"/>
</dbReference>
<name>A0A433NKG9_CHLFR</name>
<dbReference type="PANTHER" id="PTHR35371:SF1">
    <property type="entry name" value="BLR7753 PROTEIN"/>
    <property type="match status" value="1"/>
</dbReference>
<dbReference type="AlphaFoldDB" id="A0A433NKG9"/>
<dbReference type="InterPro" id="IPR001129">
    <property type="entry name" value="Membr-assoc_MAPEG"/>
</dbReference>
<feature type="transmembrane region" description="Helical" evidence="5">
    <location>
        <begin position="12"/>
        <end position="39"/>
    </location>
</feature>
<dbReference type="InterPro" id="IPR023352">
    <property type="entry name" value="MAPEG-like_dom_sf"/>
</dbReference>
<comment type="subcellular location">
    <subcellularLocation>
        <location evidence="1">Membrane</location>
    </subcellularLocation>
</comment>
<proteinExistence type="predicted"/>
<keyword evidence="7" id="KW-1185">Reference proteome</keyword>
<dbReference type="GO" id="GO:0016020">
    <property type="term" value="C:membrane"/>
    <property type="evidence" value="ECO:0007669"/>
    <property type="project" value="UniProtKB-SubCell"/>
</dbReference>
<keyword evidence="3 5" id="KW-1133">Transmembrane helix</keyword>
<evidence type="ECO:0000256" key="2">
    <source>
        <dbReference type="ARBA" id="ARBA00022692"/>
    </source>
</evidence>
<dbReference type="STRING" id="211165.GCA_000317285_04676"/>
<reference evidence="6 7" key="1">
    <citation type="journal article" date="2019" name="Genome Biol. Evol.">
        <title>Day and night: Metabolic profiles and evolutionary relationships of six axenic non-marine cyanobacteria.</title>
        <authorList>
            <person name="Will S.E."/>
            <person name="Henke P."/>
            <person name="Boedeker C."/>
            <person name="Huang S."/>
            <person name="Brinkmann H."/>
            <person name="Rohde M."/>
            <person name="Jarek M."/>
            <person name="Friedl T."/>
            <person name="Seufert S."/>
            <person name="Schumacher M."/>
            <person name="Overmann J."/>
            <person name="Neumann-Schaal M."/>
            <person name="Petersen J."/>
        </authorList>
    </citation>
    <scope>NUCLEOTIDE SEQUENCE [LARGE SCALE GENOMIC DNA]</scope>
    <source>
        <strain evidence="6 7">PCC 6912</strain>
    </source>
</reference>
<evidence type="ECO:0000256" key="3">
    <source>
        <dbReference type="ARBA" id="ARBA00022989"/>
    </source>
</evidence>
<organism evidence="6 7">
    <name type="scientific">Chlorogloeopsis fritschii PCC 6912</name>
    <dbReference type="NCBI Taxonomy" id="211165"/>
    <lineage>
        <taxon>Bacteria</taxon>
        <taxon>Bacillati</taxon>
        <taxon>Cyanobacteriota</taxon>
        <taxon>Cyanophyceae</taxon>
        <taxon>Nostocales</taxon>
        <taxon>Chlorogloeopsidaceae</taxon>
        <taxon>Chlorogloeopsis</taxon>
    </lineage>
</organism>
<dbReference type="RefSeq" id="WP_016874763.1">
    <property type="nucleotide sequence ID" value="NZ_AJLN01000116.1"/>
</dbReference>
<protein>
    <recommendedName>
        <fullName evidence="8">MAPEG family protein</fullName>
    </recommendedName>
</protein>
<dbReference type="Gene3D" id="1.20.120.550">
    <property type="entry name" value="Membrane associated eicosanoid/glutathione metabolism-like domain"/>
    <property type="match status" value="1"/>
</dbReference>
<comment type="caution">
    <text evidence="6">The sequence shown here is derived from an EMBL/GenBank/DDBJ whole genome shotgun (WGS) entry which is preliminary data.</text>
</comment>
<dbReference type="Pfam" id="PF01124">
    <property type="entry name" value="MAPEG"/>
    <property type="match status" value="1"/>
</dbReference>
<gene>
    <name evidence="6" type="ORF">PCC6912_21400</name>
</gene>
<keyword evidence="2 5" id="KW-0812">Transmembrane</keyword>
<evidence type="ECO:0000256" key="4">
    <source>
        <dbReference type="ARBA" id="ARBA00023136"/>
    </source>
</evidence>
<dbReference type="EMBL" id="RSCJ01000007">
    <property type="protein sequence ID" value="RUR83307.1"/>
    <property type="molecule type" value="Genomic_DNA"/>
</dbReference>
<evidence type="ECO:0008006" key="8">
    <source>
        <dbReference type="Google" id="ProtNLM"/>
    </source>
</evidence>
<evidence type="ECO:0000256" key="1">
    <source>
        <dbReference type="ARBA" id="ARBA00004370"/>
    </source>
</evidence>
<dbReference type="OrthoDB" id="513661at2"/>
<sequence length="143" mass="15680">MLMYLSQIPVSAIFLYSIAATAVLIYLPFLVVVYARVIVGYDLSAPRAMFDKLPPYAQRATWAHQNSFEAFMLFAAAALTAYVTGVNSPIAVGAALAFVLARLLYSIFYILNKPILRSTMFGVGSFGITTLFVLSMLKVTQGY</sequence>
<dbReference type="Proteomes" id="UP000268857">
    <property type="component" value="Unassembled WGS sequence"/>
</dbReference>
<evidence type="ECO:0000313" key="6">
    <source>
        <dbReference type="EMBL" id="RUR83307.1"/>
    </source>
</evidence>